<dbReference type="AlphaFoldDB" id="A0A2I0JBH6"/>
<sequence length="82" mass="9375">MAEKLLDAAEDVPRDVRKESVKGLESRVTWLNRSKLERRKHPRGAWGEPRVVEAGQATQDDFSKLVWTFLTSKRLLEVAIDG</sequence>
<reference evidence="1 2" key="1">
    <citation type="submission" date="2017-11" db="EMBL/GenBank/DDBJ databases">
        <title>De-novo sequencing of pomegranate (Punica granatum L.) genome.</title>
        <authorList>
            <person name="Akparov Z."/>
            <person name="Amiraslanov A."/>
            <person name="Hajiyeva S."/>
            <person name="Abbasov M."/>
            <person name="Kaur K."/>
            <person name="Hamwieh A."/>
            <person name="Solovyev V."/>
            <person name="Salamov A."/>
            <person name="Braich B."/>
            <person name="Kosarev P."/>
            <person name="Mahmoud A."/>
            <person name="Hajiyev E."/>
            <person name="Babayeva S."/>
            <person name="Izzatullayeva V."/>
            <person name="Mammadov A."/>
            <person name="Mammadov A."/>
            <person name="Sharifova S."/>
            <person name="Ojaghi J."/>
            <person name="Eynullazada K."/>
            <person name="Bayramov B."/>
            <person name="Abdulazimova A."/>
            <person name="Shahmuradov I."/>
        </authorList>
    </citation>
    <scope>NUCLEOTIDE SEQUENCE [LARGE SCALE GENOMIC DNA]</scope>
    <source>
        <strain evidence="2">cv. AG2017</strain>
        <tissue evidence="1">Leaf</tissue>
    </source>
</reference>
<organism evidence="1 2">
    <name type="scientific">Punica granatum</name>
    <name type="common">Pomegranate</name>
    <dbReference type="NCBI Taxonomy" id="22663"/>
    <lineage>
        <taxon>Eukaryota</taxon>
        <taxon>Viridiplantae</taxon>
        <taxon>Streptophyta</taxon>
        <taxon>Embryophyta</taxon>
        <taxon>Tracheophyta</taxon>
        <taxon>Spermatophyta</taxon>
        <taxon>Magnoliopsida</taxon>
        <taxon>eudicotyledons</taxon>
        <taxon>Gunneridae</taxon>
        <taxon>Pentapetalae</taxon>
        <taxon>rosids</taxon>
        <taxon>malvids</taxon>
        <taxon>Myrtales</taxon>
        <taxon>Lythraceae</taxon>
        <taxon>Punica</taxon>
    </lineage>
</organism>
<gene>
    <name evidence="1" type="ORF">CRG98_026051</name>
</gene>
<evidence type="ECO:0000313" key="1">
    <source>
        <dbReference type="EMBL" id="PKI53601.1"/>
    </source>
</evidence>
<dbReference type="Proteomes" id="UP000233551">
    <property type="component" value="Unassembled WGS sequence"/>
</dbReference>
<evidence type="ECO:0000313" key="2">
    <source>
        <dbReference type="Proteomes" id="UP000233551"/>
    </source>
</evidence>
<protein>
    <submittedName>
        <fullName evidence="1">Uncharacterized protein</fullName>
    </submittedName>
</protein>
<proteinExistence type="predicted"/>
<comment type="caution">
    <text evidence="1">The sequence shown here is derived from an EMBL/GenBank/DDBJ whole genome shotgun (WGS) entry which is preliminary data.</text>
</comment>
<accession>A0A2I0JBH6</accession>
<name>A0A2I0JBH6_PUNGR</name>
<dbReference type="EMBL" id="PGOL01001850">
    <property type="protein sequence ID" value="PKI53601.1"/>
    <property type="molecule type" value="Genomic_DNA"/>
</dbReference>
<keyword evidence="2" id="KW-1185">Reference proteome</keyword>